<evidence type="ECO:0000256" key="2">
    <source>
        <dbReference type="SAM" id="MobiDB-lite"/>
    </source>
</evidence>
<reference evidence="5 6" key="1">
    <citation type="submission" date="2023-07" db="EMBL/GenBank/DDBJ databases">
        <authorList>
            <person name="Lian W.-H."/>
        </authorList>
    </citation>
    <scope>NUCLEOTIDE SEQUENCE [LARGE SCALE GENOMIC DNA]</scope>
    <source>
        <strain evidence="5 6">SYSU DXS3180</strain>
    </source>
</reference>
<dbReference type="InterPro" id="IPR050708">
    <property type="entry name" value="T6SS_VgrG/RHS"/>
</dbReference>
<dbReference type="Proteomes" id="UP001560573">
    <property type="component" value="Unassembled WGS sequence"/>
</dbReference>
<dbReference type="PANTHER" id="PTHR32305:SF15">
    <property type="entry name" value="PROTEIN RHSA-RELATED"/>
    <property type="match status" value="1"/>
</dbReference>
<dbReference type="InterPro" id="IPR045351">
    <property type="entry name" value="DUF6531"/>
</dbReference>
<evidence type="ECO:0000313" key="5">
    <source>
        <dbReference type="EMBL" id="MEX6688132.1"/>
    </source>
</evidence>
<feature type="compositionally biased region" description="Basic residues" evidence="2">
    <location>
        <begin position="1345"/>
        <end position="1357"/>
    </location>
</feature>
<keyword evidence="1" id="KW-0677">Repeat</keyword>
<dbReference type="InterPro" id="IPR031325">
    <property type="entry name" value="RHS_repeat"/>
</dbReference>
<dbReference type="RefSeq" id="WP_369329540.1">
    <property type="nucleotide sequence ID" value="NZ_JAULBC010000003.1"/>
</dbReference>
<evidence type="ECO:0000313" key="6">
    <source>
        <dbReference type="Proteomes" id="UP001560573"/>
    </source>
</evidence>
<dbReference type="PANTHER" id="PTHR32305">
    <property type="match status" value="1"/>
</dbReference>
<accession>A0ABV3ZE24</accession>
<feature type="domain" description="DUF6531" evidence="3">
    <location>
        <begin position="323"/>
        <end position="397"/>
    </location>
</feature>
<feature type="region of interest" description="Disordered" evidence="2">
    <location>
        <begin position="1420"/>
        <end position="1457"/>
    </location>
</feature>
<dbReference type="EMBL" id="JAULBC010000003">
    <property type="protein sequence ID" value="MEX6688132.1"/>
    <property type="molecule type" value="Genomic_DNA"/>
</dbReference>
<organism evidence="5 6">
    <name type="scientific">Danxiaibacter flavus</name>
    <dbReference type="NCBI Taxonomy" id="3049108"/>
    <lineage>
        <taxon>Bacteria</taxon>
        <taxon>Pseudomonadati</taxon>
        <taxon>Bacteroidota</taxon>
        <taxon>Chitinophagia</taxon>
        <taxon>Chitinophagales</taxon>
        <taxon>Chitinophagaceae</taxon>
        <taxon>Danxiaibacter</taxon>
    </lineage>
</organism>
<proteinExistence type="predicted"/>
<dbReference type="Gene3D" id="2.180.10.10">
    <property type="entry name" value="RHS repeat-associated core"/>
    <property type="match status" value="2"/>
</dbReference>
<evidence type="ECO:0000259" key="4">
    <source>
        <dbReference type="Pfam" id="PF25023"/>
    </source>
</evidence>
<dbReference type="InterPro" id="IPR006530">
    <property type="entry name" value="YD"/>
</dbReference>
<comment type="caution">
    <text evidence="5">The sequence shown here is derived from an EMBL/GenBank/DDBJ whole genome shotgun (WGS) entry which is preliminary data.</text>
</comment>
<evidence type="ECO:0000256" key="1">
    <source>
        <dbReference type="ARBA" id="ARBA00022737"/>
    </source>
</evidence>
<feature type="region of interest" description="Disordered" evidence="2">
    <location>
        <begin position="1345"/>
        <end position="1364"/>
    </location>
</feature>
<sequence length="1457" mass="164236">MDKVNENRKIAMAAERSAKQAQKASEHAEKSTADKAIHAANTALAVYGDVMGAYGKVMGATGALAEKAVVAVFSKLKFMQGLACLPASSQMDPVMGIDVHFVMIPPSPSPVPMPHPYIAMIFDPKDWIACAVMTAKAMVPPPPPNSEGLQLASAVGNMAFSMVMGKLGLGASVKLGAVTPRTISGVKNKTIPHFPMGASFAPVPVLKNSGHAQFGSLFLLADGEPFTGMMHLNNDCWDVGIMQLMRKKASPEAQHLFMPTGFVMAIPSHNVIVNPVPTPINPIAALTKLLNFGIAKLLHKLINKLPGGRLSNALHKAVCHVTGHPVDVVSGMLFTDEEDFSLPGVIPLSWERTWYSDSIYKGPLGHGWYHNYDVAFAIDEKTNQAAYRMNDGRMVGFELPQPGKFSYDRKEKLFLHCHPELNYYYITDSDGLNYHFTDQVYKYEDGNRPYRLLKSISNNNGYSIQFKYSTHGYLEKITDSANRILLVTNDEDGRIMDIIAPHPTDAGQTFVIAHYDYDERGNMICHTDALGQQMKFEYEHHLLVKETWRDGMQWYFEFEGIENGARCIHTWGDGNIYNHKLTYLEGCTLVENSLGHVTSYYHQNGLLYNKVDANGAEWGYRYNRFNELEWETDPLGNQQNYSHDDWGNVISSTDPAGGFESTEYYNPWYPLLPTAAMDAAGGKWKWEYDRQGNLITKINPLGAKTVYEYQDGLLEKTINAAGATTKFVYDREQNLVSIQTDDGAVTSYDYDTLGNCLAVINPNNAKQKRFFDLNGRIEKVIDFDGNVINLEYDGIANIISYRDNHKKIDYTYRGLWKLTSCREAGATIIFKYDTEEQLTKVINEHGLSYQFVLDSAGNVIEEIGFDQITRKYERNSAGWVTRLLKPGNRETIYDYDGCGRVTKVSYSDTKQETYKYRQDGELMQAINESAVVQFERNLLGDIIKETVNNEWIKNDYDLLQNRIKITSSLGANISHTYNKIGNVLRMEANGWQAGFRYDNLGLEIERFLPGNITNIWQRDGIGRPVEQTVGHTAANVFNTKKKKQYHWDVNDRLKKIKDEKGITKFEHDQWSNLAKTIFSDGEEQFRNPDAVGNLYKTKERKDRVYSKGGQLKKANGWEYNYDIEGNLVEKKHVGGDVWKYEWNDAGVLTCVTRPDKETVTFEYDTLGRRLSKKYKNTITKFVWDGNVPLHEYKEHAITGEKLSEICIGENGIVTWIFDADTFTPAGKIKGNKQYSIITDHLGTPSQMFNEDGSLFWECELDSYGKLRMEKGQLGSCSFRYQGQYEDVETGLYYNRFRYYSPDEGIYISQDPITIEGGNAFYAYVDDPNLNVDLFGLAAYHKKNGQFGKKRGRPRKPSAHGNAHSSKAKNYLYAKFDKNGKFLKWGKTKDLNGRYTSNNLAGGKLVPVASGNIKSIKKVERELTEKRPGPDNKEPWAGAQAGQPLSPAAQSAADKAIF</sequence>
<gene>
    <name evidence="5" type="ORF">QTN47_11535</name>
</gene>
<feature type="region of interest" description="Disordered" evidence="2">
    <location>
        <begin position="14"/>
        <end position="33"/>
    </location>
</feature>
<dbReference type="Pfam" id="PF25023">
    <property type="entry name" value="TEN_YD-shell"/>
    <property type="match status" value="2"/>
</dbReference>
<dbReference type="InterPro" id="IPR056823">
    <property type="entry name" value="TEN-like_YD-shell"/>
</dbReference>
<dbReference type="Pfam" id="PF20148">
    <property type="entry name" value="DUF6531"/>
    <property type="match status" value="1"/>
</dbReference>
<dbReference type="NCBIfam" id="TIGR01643">
    <property type="entry name" value="YD_repeat_2x"/>
    <property type="match status" value="2"/>
</dbReference>
<keyword evidence="6" id="KW-1185">Reference proteome</keyword>
<feature type="domain" description="Teneurin-like YD-shell" evidence="4">
    <location>
        <begin position="1017"/>
        <end position="1310"/>
    </location>
</feature>
<evidence type="ECO:0000259" key="3">
    <source>
        <dbReference type="Pfam" id="PF20148"/>
    </source>
</evidence>
<name>A0ABV3ZE24_9BACT</name>
<feature type="compositionally biased region" description="Basic and acidic residues" evidence="2">
    <location>
        <begin position="24"/>
        <end position="33"/>
    </location>
</feature>
<feature type="domain" description="Teneurin-like YD-shell" evidence="4">
    <location>
        <begin position="774"/>
        <end position="935"/>
    </location>
</feature>
<dbReference type="Pfam" id="PF05593">
    <property type="entry name" value="RHS_repeat"/>
    <property type="match status" value="1"/>
</dbReference>
<dbReference type="NCBIfam" id="TIGR03696">
    <property type="entry name" value="Rhs_assc_core"/>
    <property type="match status" value="1"/>
</dbReference>
<feature type="compositionally biased region" description="Basic and acidic residues" evidence="2">
    <location>
        <begin position="1420"/>
        <end position="1433"/>
    </location>
</feature>
<dbReference type="InterPro" id="IPR022385">
    <property type="entry name" value="Rhs_assc_core"/>
</dbReference>
<protein>
    <submittedName>
        <fullName evidence="5">DUF6531 domain-containing protein</fullName>
    </submittedName>
</protein>